<evidence type="ECO:0000313" key="1">
    <source>
        <dbReference type="EMBL" id="GAA4434770.1"/>
    </source>
</evidence>
<accession>A0ABP8LT83</accession>
<evidence type="ECO:0000313" key="2">
    <source>
        <dbReference type="Proteomes" id="UP001500552"/>
    </source>
</evidence>
<comment type="caution">
    <text evidence="1">The sequence shown here is derived from an EMBL/GenBank/DDBJ whole genome shotgun (WGS) entry which is preliminary data.</text>
</comment>
<dbReference type="EMBL" id="BAABHC010000014">
    <property type="protein sequence ID" value="GAA4434770.1"/>
    <property type="molecule type" value="Genomic_DNA"/>
</dbReference>
<evidence type="ECO:0008006" key="3">
    <source>
        <dbReference type="Google" id="ProtNLM"/>
    </source>
</evidence>
<sequence>MESAVILGAKEYSAIIAGLESVKRRQAIHDTVLRQLGWISIREAMKMTGIKSTTGIHAAAERGELERRYKSEKKPEFSMPSIIAYLDSKYAS</sequence>
<reference evidence="2" key="1">
    <citation type="journal article" date="2019" name="Int. J. Syst. Evol. Microbiol.">
        <title>The Global Catalogue of Microorganisms (GCM) 10K type strain sequencing project: providing services to taxonomists for standard genome sequencing and annotation.</title>
        <authorList>
            <consortium name="The Broad Institute Genomics Platform"/>
            <consortium name="The Broad Institute Genome Sequencing Center for Infectious Disease"/>
            <person name="Wu L."/>
            <person name="Ma J."/>
        </authorList>
    </citation>
    <scope>NUCLEOTIDE SEQUENCE [LARGE SCALE GENOMIC DNA]</scope>
    <source>
        <strain evidence="2">JCM 17926</strain>
    </source>
</reference>
<name>A0ABP8LT83_9BACT</name>
<protein>
    <recommendedName>
        <fullName evidence="3">Winged helix-turn helix</fullName>
    </recommendedName>
</protein>
<organism evidence="1 2">
    <name type="scientific">Pontibacter saemangeumensis</name>
    <dbReference type="NCBI Taxonomy" id="1084525"/>
    <lineage>
        <taxon>Bacteria</taxon>
        <taxon>Pseudomonadati</taxon>
        <taxon>Bacteroidota</taxon>
        <taxon>Cytophagia</taxon>
        <taxon>Cytophagales</taxon>
        <taxon>Hymenobacteraceae</taxon>
        <taxon>Pontibacter</taxon>
    </lineage>
</organism>
<dbReference type="RefSeq" id="WP_345159652.1">
    <property type="nucleotide sequence ID" value="NZ_BAABHC010000014.1"/>
</dbReference>
<proteinExistence type="predicted"/>
<keyword evidence="2" id="KW-1185">Reference proteome</keyword>
<gene>
    <name evidence="1" type="ORF">GCM10023188_26120</name>
</gene>
<dbReference type="Proteomes" id="UP001500552">
    <property type="component" value="Unassembled WGS sequence"/>
</dbReference>